<feature type="region of interest" description="Disordered" evidence="1">
    <location>
        <begin position="30"/>
        <end position="70"/>
    </location>
</feature>
<sequence>MPHTELHIQRSGNCASSNVLRRTYVARGARRSIARPSTSSPSHRVPVPVPLTPPSLSPSASSPPRPRPLVPLRTLSSLTRHARARQVDLGARGRVPLRLRCDSFHAPQTMASYPSYPPSPSFLLPIPRLPAPPCLSSSPALSIAPTRRAWVCARAFGYGYRVRTPSASSSPCRIRIESHRMRCGWPLRRAAAYMYEASLESALPNPFPPTHRTHARPRPHLPSLRTTPYLSLSPLPILSLIPPSSRTLPHTHPRCRAVCAESIAPHSPHAGLRVRIRMRIPCVHAALSPLAPNNECSAGDAGAGTAARALVPARSPPRPRAGSARYPPRAFAAQYGLLAETAIAAACADSFVRGRLHADSA</sequence>
<reference evidence="2" key="1">
    <citation type="submission" date="2023-03" db="EMBL/GenBank/DDBJ databases">
        <title>Massive genome expansion in bonnet fungi (Mycena s.s.) driven by repeated elements and novel gene families across ecological guilds.</title>
        <authorList>
            <consortium name="Lawrence Berkeley National Laboratory"/>
            <person name="Harder C.B."/>
            <person name="Miyauchi S."/>
            <person name="Viragh M."/>
            <person name="Kuo A."/>
            <person name="Thoen E."/>
            <person name="Andreopoulos B."/>
            <person name="Lu D."/>
            <person name="Skrede I."/>
            <person name="Drula E."/>
            <person name="Henrissat B."/>
            <person name="Morin E."/>
            <person name="Kohler A."/>
            <person name="Barry K."/>
            <person name="LaButti K."/>
            <person name="Morin E."/>
            <person name="Salamov A."/>
            <person name="Lipzen A."/>
            <person name="Mereny Z."/>
            <person name="Hegedus B."/>
            <person name="Baldrian P."/>
            <person name="Stursova M."/>
            <person name="Weitz H."/>
            <person name="Taylor A."/>
            <person name="Grigoriev I.V."/>
            <person name="Nagy L.G."/>
            <person name="Martin F."/>
            <person name="Kauserud H."/>
        </authorList>
    </citation>
    <scope>NUCLEOTIDE SEQUENCE</scope>
    <source>
        <strain evidence="2">CBHHK200</strain>
    </source>
</reference>
<dbReference type="AlphaFoldDB" id="A0AAD6SCQ5"/>
<comment type="caution">
    <text evidence="2">The sequence shown here is derived from an EMBL/GenBank/DDBJ whole genome shotgun (WGS) entry which is preliminary data.</text>
</comment>
<evidence type="ECO:0000313" key="3">
    <source>
        <dbReference type="Proteomes" id="UP001218188"/>
    </source>
</evidence>
<feature type="compositionally biased region" description="Pro residues" evidence="1">
    <location>
        <begin position="47"/>
        <end position="69"/>
    </location>
</feature>
<dbReference type="Proteomes" id="UP001218188">
    <property type="component" value="Unassembled WGS sequence"/>
</dbReference>
<keyword evidence="3" id="KW-1185">Reference proteome</keyword>
<evidence type="ECO:0000256" key="1">
    <source>
        <dbReference type="SAM" id="MobiDB-lite"/>
    </source>
</evidence>
<dbReference type="EMBL" id="JARJCM010000153">
    <property type="protein sequence ID" value="KAJ7025459.1"/>
    <property type="molecule type" value="Genomic_DNA"/>
</dbReference>
<proteinExistence type="predicted"/>
<name>A0AAD6SCQ5_9AGAR</name>
<evidence type="ECO:0000313" key="2">
    <source>
        <dbReference type="EMBL" id="KAJ7025459.1"/>
    </source>
</evidence>
<protein>
    <submittedName>
        <fullName evidence="2">Uncharacterized protein</fullName>
    </submittedName>
</protein>
<feature type="compositionally biased region" description="Low complexity" evidence="1">
    <location>
        <begin position="36"/>
        <end position="46"/>
    </location>
</feature>
<accession>A0AAD6SCQ5</accession>
<organism evidence="2 3">
    <name type="scientific">Mycena alexandri</name>
    <dbReference type="NCBI Taxonomy" id="1745969"/>
    <lineage>
        <taxon>Eukaryota</taxon>
        <taxon>Fungi</taxon>
        <taxon>Dikarya</taxon>
        <taxon>Basidiomycota</taxon>
        <taxon>Agaricomycotina</taxon>
        <taxon>Agaricomycetes</taxon>
        <taxon>Agaricomycetidae</taxon>
        <taxon>Agaricales</taxon>
        <taxon>Marasmiineae</taxon>
        <taxon>Mycenaceae</taxon>
        <taxon>Mycena</taxon>
    </lineage>
</organism>
<gene>
    <name evidence="2" type="ORF">C8F04DRAFT_1299980</name>
</gene>